<evidence type="ECO:0000313" key="2">
    <source>
        <dbReference type="Proteomes" id="UP000006055"/>
    </source>
</evidence>
<dbReference type="STRING" id="706587.Desti_2489"/>
<accession>I4C6H8</accession>
<dbReference type="eggNOG" id="COG1102">
    <property type="taxonomic scope" value="Bacteria"/>
</dbReference>
<dbReference type="PATRIC" id="fig|706587.4.peg.2856"/>
<dbReference type="InterPro" id="IPR027417">
    <property type="entry name" value="P-loop_NTPase"/>
</dbReference>
<dbReference type="HOGENOM" id="CLU_065155_0_1_7"/>
<dbReference type="Proteomes" id="UP000006055">
    <property type="component" value="Chromosome"/>
</dbReference>
<dbReference type="RefSeq" id="WP_014810311.1">
    <property type="nucleotide sequence ID" value="NC_018025.1"/>
</dbReference>
<organism evidence="1 2">
    <name type="scientific">Desulfomonile tiedjei (strain ATCC 49306 / DSM 6799 / DCB-1)</name>
    <dbReference type="NCBI Taxonomy" id="706587"/>
    <lineage>
        <taxon>Bacteria</taxon>
        <taxon>Pseudomonadati</taxon>
        <taxon>Thermodesulfobacteriota</taxon>
        <taxon>Desulfomonilia</taxon>
        <taxon>Desulfomonilales</taxon>
        <taxon>Desulfomonilaceae</taxon>
        <taxon>Desulfomonile</taxon>
    </lineage>
</organism>
<dbReference type="OrthoDB" id="5416804at2"/>
<name>I4C6H8_DESTA</name>
<gene>
    <name evidence="1" type="ordered locus">Desti_2489</name>
</gene>
<dbReference type="AlphaFoldDB" id="I4C6H8"/>
<protein>
    <submittedName>
        <fullName evidence="1">Cytidylate kinase</fullName>
    </submittedName>
</protein>
<dbReference type="EMBL" id="CP003360">
    <property type="protein sequence ID" value="AFM25169.1"/>
    <property type="molecule type" value="Genomic_DNA"/>
</dbReference>
<evidence type="ECO:0000313" key="1">
    <source>
        <dbReference type="EMBL" id="AFM25169.1"/>
    </source>
</evidence>
<proteinExistence type="predicted"/>
<dbReference type="Gene3D" id="3.40.50.300">
    <property type="entry name" value="P-loop containing nucleotide triphosphate hydrolases"/>
    <property type="match status" value="1"/>
</dbReference>
<dbReference type="KEGG" id="dti:Desti_2489"/>
<keyword evidence="1" id="KW-0418">Kinase</keyword>
<sequence>MAIITISRGSYSKGKEVAEKVALKLGYTCISRDLLVEASEQFNTPEIKLIRALHDAPTILERFSHGREKYLAYFASALLEKAQKDNLVYHGLAGHFYLQNIGHVLNVRILADFEDRVHFEMEREGISRDEAAYILKKDDEERRQWSLKLFGIDTSDPALYDMVLHIRKISVDDAVELIVRTAGMASFRTTVESQSAVDDLTLAARIKAEIVANYPTAKVTAQQGTVIILVELELSSGKRSVETVRWLTEMAQRIPVVKEVYIRGTNGVVFAPE</sequence>
<keyword evidence="2" id="KW-1185">Reference proteome</keyword>
<dbReference type="GO" id="GO:0016301">
    <property type="term" value="F:kinase activity"/>
    <property type="evidence" value="ECO:0007669"/>
    <property type="project" value="UniProtKB-KW"/>
</dbReference>
<reference evidence="2" key="1">
    <citation type="submission" date="2012-06" db="EMBL/GenBank/DDBJ databases">
        <title>Complete sequence of chromosome of Desulfomonile tiedjei DSM 6799.</title>
        <authorList>
            <person name="Lucas S."/>
            <person name="Copeland A."/>
            <person name="Lapidus A."/>
            <person name="Glavina del Rio T."/>
            <person name="Dalin E."/>
            <person name="Tice H."/>
            <person name="Bruce D."/>
            <person name="Goodwin L."/>
            <person name="Pitluck S."/>
            <person name="Peters L."/>
            <person name="Ovchinnikova G."/>
            <person name="Zeytun A."/>
            <person name="Lu M."/>
            <person name="Kyrpides N."/>
            <person name="Mavromatis K."/>
            <person name="Ivanova N."/>
            <person name="Brettin T."/>
            <person name="Detter J.C."/>
            <person name="Han C."/>
            <person name="Larimer F."/>
            <person name="Land M."/>
            <person name="Hauser L."/>
            <person name="Markowitz V."/>
            <person name="Cheng J.-F."/>
            <person name="Hugenholtz P."/>
            <person name="Woyke T."/>
            <person name="Wu D."/>
            <person name="Spring S."/>
            <person name="Schroeder M."/>
            <person name="Brambilla E."/>
            <person name="Klenk H.-P."/>
            <person name="Eisen J.A."/>
        </authorList>
    </citation>
    <scope>NUCLEOTIDE SEQUENCE [LARGE SCALE GENOMIC DNA]</scope>
    <source>
        <strain evidence="2">ATCC 49306 / DSM 6799 / DCB-1</strain>
    </source>
</reference>
<keyword evidence="1" id="KW-0808">Transferase</keyword>
<dbReference type="Pfam" id="PF13189">
    <property type="entry name" value="Cytidylate_kin2"/>
    <property type="match status" value="1"/>
</dbReference>